<evidence type="ECO:0000313" key="5">
    <source>
        <dbReference type="Proteomes" id="UP001498421"/>
    </source>
</evidence>
<protein>
    <recommendedName>
        <fullName evidence="3">Azaphilone pigments biosynthesis cluster protein L N-terminal domain-containing protein</fullName>
    </recommendedName>
</protein>
<evidence type="ECO:0000313" key="4">
    <source>
        <dbReference type="EMBL" id="KAK7431590.1"/>
    </source>
</evidence>
<proteinExistence type="predicted"/>
<dbReference type="Proteomes" id="UP001498421">
    <property type="component" value="Unassembled WGS sequence"/>
</dbReference>
<feature type="coiled-coil region" evidence="1">
    <location>
        <begin position="24"/>
        <end position="65"/>
    </location>
</feature>
<accession>A0ABR1IEE0</accession>
<evidence type="ECO:0000256" key="2">
    <source>
        <dbReference type="SAM" id="SignalP"/>
    </source>
</evidence>
<comment type="caution">
    <text evidence="4">The sequence shown here is derived from an EMBL/GenBank/DDBJ whole genome shotgun (WGS) entry which is preliminary data.</text>
</comment>
<sequence>MDPASLAFGVISLAMQLVHATAAIQKLIATYKSAVKELSSLSDKLDDIEAICHSLETALNCYEQAPKPWDATLLKKLHRTMSDCRDKVSRYYSTISTITAGMTKKHRPFNTKQNTTVQ</sequence>
<keyword evidence="2" id="KW-0732">Signal</keyword>
<name>A0ABR1IEE0_9HYPO</name>
<reference evidence="4 5" key="1">
    <citation type="journal article" date="2025" name="Microbiol. Resour. Announc.">
        <title>Draft genome sequences for Neonectria magnoliae and Neonectria punicea, canker pathogens of Liriodendron tulipifera and Acer saccharum in West Virginia.</title>
        <authorList>
            <person name="Petronek H.M."/>
            <person name="Kasson M.T."/>
            <person name="Metheny A.M."/>
            <person name="Stauder C.M."/>
            <person name="Lovett B."/>
            <person name="Lynch S.C."/>
            <person name="Garnas J.R."/>
            <person name="Kasson L.R."/>
            <person name="Stajich J.E."/>
        </authorList>
    </citation>
    <scope>NUCLEOTIDE SEQUENCE [LARGE SCALE GENOMIC DNA]</scope>
    <source>
        <strain evidence="4 5">NRRL 64651</strain>
    </source>
</reference>
<feature type="chain" id="PRO_5047286354" description="Azaphilone pigments biosynthesis cluster protein L N-terminal domain-containing protein" evidence="2">
    <location>
        <begin position="21"/>
        <end position="118"/>
    </location>
</feature>
<evidence type="ECO:0000259" key="3">
    <source>
        <dbReference type="Pfam" id="PF17111"/>
    </source>
</evidence>
<keyword evidence="1" id="KW-0175">Coiled coil</keyword>
<dbReference type="EMBL" id="JAZAVK010000010">
    <property type="protein sequence ID" value="KAK7431590.1"/>
    <property type="molecule type" value="Genomic_DNA"/>
</dbReference>
<gene>
    <name evidence="4" type="ORF">QQZ08_001808</name>
</gene>
<feature type="signal peptide" evidence="2">
    <location>
        <begin position="1"/>
        <end position="20"/>
    </location>
</feature>
<dbReference type="InterPro" id="IPR031348">
    <property type="entry name" value="PigL_N"/>
</dbReference>
<feature type="domain" description="Azaphilone pigments biosynthesis cluster protein L N-terminal" evidence="3">
    <location>
        <begin position="1"/>
        <end position="105"/>
    </location>
</feature>
<evidence type="ECO:0000256" key="1">
    <source>
        <dbReference type="SAM" id="Coils"/>
    </source>
</evidence>
<keyword evidence="5" id="KW-1185">Reference proteome</keyword>
<organism evidence="4 5">
    <name type="scientific">Neonectria magnoliae</name>
    <dbReference type="NCBI Taxonomy" id="2732573"/>
    <lineage>
        <taxon>Eukaryota</taxon>
        <taxon>Fungi</taxon>
        <taxon>Dikarya</taxon>
        <taxon>Ascomycota</taxon>
        <taxon>Pezizomycotina</taxon>
        <taxon>Sordariomycetes</taxon>
        <taxon>Hypocreomycetidae</taxon>
        <taxon>Hypocreales</taxon>
        <taxon>Nectriaceae</taxon>
        <taxon>Neonectria</taxon>
    </lineage>
</organism>
<dbReference type="Pfam" id="PF17111">
    <property type="entry name" value="PigL_N"/>
    <property type="match status" value="1"/>
</dbReference>